<reference evidence="1" key="1">
    <citation type="journal article" date="2020" name="Nat. Commun.">
        <title>Large-scale genome sequencing of mycorrhizal fungi provides insights into the early evolution of symbiotic traits.</title>
        <authorList>
            <person name="Miyauchi S."/>
            <person name="Kiss E."/>
            <person name="Kuo A."/>
            <person name="Drula E."/>
            <person name="Kohler A."/>
            <person name="Sanchez-Garcia M."/>
            <person name="Morin E."/>
            <person name="Andreopoulos B."/>
            <person name="Barry K.W."/>
            <person name="Bonito G."/>
            <person name="Buee M."/>
            <person name="Carver A."/>
            <person name="Chen C."/>
            <person name="Cichocki N."/>
            <person name="Clum A."/>
            <person name="Culley D."/>
            <person name="Crous P.W."/>
            <person name="Fauchery L."/>
            <person name="Girlanda M."/>
            <person name="Hayes R.D."/>
            <person name="Keri Z."/>
            <person name="LaButti K."/>
            <person name="Lipzen A."/>
            <person name="Lombard V."/>
            <person name="Magnuson J."/>
            <person name="Maillard F."/>
            <person name="Murat C."/>
            <person name="Nolan M."/>
            <person name="Ohm R.A."/>
            <person name="Pangilinan J."/>
            <person name="Pereira M.F."/>
            <person name="Perotto S."/>
            <person name="Peter M."/>
            <person name="Pfister S."/>
            <person name="Riley R."/>
            <person name="Sitrit Y."/>
            <person name="Stielow J.B."/>
            <person name="Szollosi G."/>
            <person name="Zifcakova L."/>
            <person name="Stursova M."/>
            <person name="Spatafora J.W."/>
            <person name="Tedersoo L."/>
            <person name="Vaario L.M."/>
            <person name="Yamada A."/>
            <person name="Yan M."/>
            <person name="Wang P."/>
            <person name="Xu J."/>
            <person name="Bruns T."/>
            <person name="Baldrian P."/>
            <person name="Vilgalys R."/>
            <person name="Dunand C."/>
            <person name="Henrissat B."/>
            <person name="Grigoriev I.V."/>
            <person name="Hibbett D."/>
            <person name="Nagy L.G."/>
            <person name="Martin F.M."/>
        </authorList>
    </citation>
    <scope>NUCLEOTIDE SEQUENCE</scope>
    <source>
        <strain evidence="1">UP504</strain>
    </source>
</reference>
<comment type="caution">
    <text evidence="1">The sequence shown here is derived from an EMBL/GenBank/DDBJ whole genome shotgun (WGS) entry which is preliminary data.</text>
</comment>
<accession>A0A9P6AUM9</accession>
<name>A0A9P6AUM9_9AGAM</name>
<protein>
    <submittedName>
        <fullName evidence="1">Uncharacterized protein</fullName>
    </submittedName>
</protein>
<evidence type="ECO:0000313" key="1">
    <source>
        <dbReference type="EMBL" id="KAF9512283.1"/>
    </source>
</evidence>
<keyword evidence="2" id="KW-1185">Reference proteome</keyword>
<evidence type="ECO:0000313" key="2">
    <source>
        <dbReference type="Proteomes" id="UP000886523"/>
    </source>
</evidence>
<dbReference type="EMBL" id="MU128989">
    <property type="protein sequence ID" value="KAF9512283.1"/>
    <property type="molecule type" value="Genomic_DNA"/>
</dbReference>
<dbReference type="AlphaFoldDB" id="A0A9P6AUM9"/>
<organism evidence="1 2">
    <name type="scientific">Hydnum rufescens UP504</name>
    <dbReference type="NCBI Taxonomy" id="1448309"/>
    <lineage>
        <taxon>Eukaryota</taxon>
        <taxon>Fungi</taxon>
        <taxon>Dikarya</taxon>
        <taxon>Basidiomycota</taxon>
        <taxon>Agaricomycotina</taxon>
        <taxon>Agaricomycetes</taxon>
        <taxon>Cantharellales</taxon>
        <taxon>Hydnaceae</taxon>
        <taxon>Hydnum</taxon>
    </lineage>
</organism>
<gene>
    <name evidence="1" type="ORF">BS47DRAFT_1345708</name>
</gene>
<sequence length="59" mass="6749">MSITLRNKSMTLEKRSIREDIHGAGQFKPSGAGILKLIRSDVCATHHTRNPRRVYSHEF</sequence>
<dbReference type="Proteomes" id="UP000886523">
    <property type="component" value="Unassembled WGS sequence"/>
</dbReference>
<proteinExistence type="predicted"/>